<evidence type="ECO:0000313" key="3">
    <source>
        <dbReference type="EMBL" id="KVK75076.1"/>
    </source>
</evidence>
<keyword evidence="2" id="KW-0472">Membrane</keyword>
<evidence type="ECO:0008006" key="5">
    <source>
        <dbReference type="Google" id="ProtNLM"/>
    </source>
</evidence>
<keyword evidence="2" id="KW-1133">Transmembrane helix</keyword>
<keyword evidence="2" id="KW-0812">Transmembrane</keyword>
<dbReference type="RefSeq" id="WP_059732113.1">
    <property type="nucleotide sequence ID" value="NZ_LOYH01000092.1"/>
</dbReference>
<dbReference type="InterPro" id="IPR021741">
    <property type="entry name" value="DUF3311"/>
</dbReference>
<dbReference type="Pfam" id="PF11755">
    <property type="entry name" value="DUF3311"/>
    <property type="match status" value="1"/>
</dbReference>
<reference evidence="3 4" key="1">
    <citation type="submission" date="2015-11" db="EMBL/GenBank/DDBJ databases">
        <title>Expanding the genomic diversity of Burkholderia species for the development of highly accurate diagnostics.</title>
        <authorList>
            <person name="Sahl J."/>
            <person name="Keim P."/>
            <person name="Wagner D."/>
        </authorList>
    </citation>
    <scope>NUCLEOTIDE SEQUENCE [LARGE SCALE GENOMIC DNA]</scope>
    <source>
        <strain evidence="3 4">MSMB1302</strain>
    </source>
</reference>
<name>A0A118KE19_BURCE</name>
<feature type="transmembrane region" description="Helical" evidence="2">
    <location>
        <begin position="34"/>
        <end position="55"/>
    </location>
</feature>
<sequence>MKLKLLLAALPFVGMYAGGSLAEARPLLFGLPFLLVWNLVWMAATAAILAILFHLDERDERDARDARDAARAGRSGDAR</sequence>
<accession>A0A118KE19</accession>
<dbReference type="AlphaFoldDB" id="A0A118KE19"/>
<feature type="region of interest" description="Disordered" evidence="1">
    <location>
        <begin position="60"/>
        <end position="79"/>
    </location>
</feature>
<evidence type="ECO:0000256" key="1">
    <source>
        <dbReference type="SAM" id="MobiDB-lite"/>
    </source>
</evidence>
<gene>
    <name evidence="3" type="ORF">WS90_28575</name>
</gene>
<protein>
    <recommendedName>
        <fullName evidence="5">DUF3311 domain-containing protein</fullName>
    </recommendedName>
</protein>
<organism evidence="3 4">
    <name type="scientific">Burkholderia cepacia</name>
    <name type="common">Pseudomonas cepacia</name>
    <dbReference type="NCBI Taxonomy" id="292"/>
    <lineage>
        <taxon>Bacteria</taxon>
        <taxon>Pseudomonadati</taxon>
        <taxon>Pseudomonadota</taxon>
        <taxon>Betaproteobacteria</taxon>
        <taxon>Burkholderiales</taxon>
        <taxon>Burkholderiaceae</taxon>
        <taxon>Burkholderia</taxon>
        <taxon>Burkholderia cepacia complex</taxon>
    </lineage>
</organism>
<dbReference type="EMBL" id="LOYH01000092">
    <property type="protein sequence ID" value="KVK75076.1"/>
    <property type="molecule type" value="Genomic_DNA"/>
</dbReference>
<proteinExistence type="predicted"/>
<evidence type="ECO:0000256" key="2">
    <source>
        <dbReference type="SAM" id="Phobius"/>
    </source>
</evidence>
<comment type="caution">
    <text evidence="3">The sequence shown here is derived from an EMBL/GenBank/DDBJ whole genome shotgun (WGS) entry which is preliminary data.</text>
</comment>
<evidence type="ECO:0000313" key="4">
    <source>
        <dbReference type="Proteomes" id="UP000069001"/>
    </source>
</evidence>
<dbReference type="Proteomes" id="UP000069001">
    <property type="component" value="Unassembled WGS sequence"/>
</dbReference>